<dbReference type="EMBL" id="PYSW02000053">
    <property type="protein sequence ID" value="KAG2373526.1"/>
    <property type="molecule type" value="Genomic_DNA"/>
</dbReference>
<gene>
    <name evidence="4" type="ORF">C9374_011989</name>
</gene>
<evidence type="ECO:0000313" key="4">
    <source>
        <dbReference type="EMBL" id="KAG2373526.1"/>
    </source>
</evidence>
<comment type="caution">
    <text evidence="4">The sequence shown here is derived from an EMBL/GenBank/DDBJ whole genome shotgun (WGS) entry which is preliminary data.</text>
</comment>
<dbReference type="Gene3D" id="1.10.167.10">
    <property type="entry name" value="Regulator of G-protein Signalling 4, domain 2"/>
    <property type="match status" value="1"/>
</dbReference>
<accession>A0AA88GBR3</accession>
<feature type="compositionally biased region" description="Basic and acidic residues" evidence="2">
    <location>
        <begin position="12"/>
        <end position="21"/>
    </location>
</feature>
<dbReference type="RefSeq" id="XP_044542700.1">
    <property type="nucleotide sequence ID" value="XM_044687705.1"/>
</dbReference>
<evidence type="ECO:0000256" key="1">
    <source>
        <dbReference type="SAM" id="Coils"/>
    </source>
</evidence>
<dbReference type="SMART" id="SM00315">
    <property type="entry name" value="RGS"/>
    <property type="match status" value="1"/>
</dbReference>
<keyword evidence="1" id="KW-0175">Coiled coil</keyword>
<feature type="region of interest" description="Disordered" evidence="2">
    <location>
        <begin position="1"/>
        <end position="26"/>
    </location>
</feature>
<dbReference type="Proteomes" id="UP000816034">
    <property type="component" value="Unassembled WGS sequence"/>
</dbReference>
<sequence length="549" mass="64445">MSSSTSIPQAEELVHHSHPTQDESIDFKSQANSIESALKQMFPTNTCHRNQQIIEPLTHSHHVIEQEPHTHHDNTETNSNIKTSVFELSNHHYILLIFRRFVKFEGCCFCNRRMFHLLEMYRSLKQLNVLPIVVYPEEERIGEEFFNSFDIPEIKEMFRIADPHQVYAEQFDISFQRKVPVKKVVTHLLPNIVIANKQGFKQPLRTPSSYDGNSFFIKPAMFLLRNGKIVKELRHDYADPCPDIIKEIILNNNLQDDHSLQQSMVTNDTRHILLHENSSQELSLQESSRELSTDKNQEISKEKNHEIISLPEEQAVLTSKTTLQSEEQFHSFFSKPSPRYRITKTNQLASLQEISKDMKEQEEVERNEKVKHQLEKMKNSSSSCFGNSQQELINSKISSLDMITVLQTEHYRKYFKIFSHKEYNSENIQFWEEVHLKYKPVADFEKKDKAYQVAMKIGQQFLFDESTITYINTTDRLRNEVKNQISTIFKHTEISSAETKQQFNEKAPLIFDCVLSEMYASLMKDMFLRFSVSDLFKEMIATSETRKRK</sequence>
<dbReference type="GeneID" id="68104443"/>
<feature type="coiled-coil region" evidence="1">
    <location>
        <begin position="348"/>
        <end position="380"/>
    </location>
</feature>
<evidence type="ECO:0000256" key="2">
    <source>
        <dbReference type="SAM" id="MobiDB-lite"/>
    </source>
</evidence>
<organism evidence="4 5">
    <name type="scientific">Naegleria lovaniensis</name>
    <name type="common">Amoeba</name>
    <dbReference type="NCBI Taxonomy" id="51637"/>
    <lineage>
        <taxon>Eukaryota</taxon>
        <taxon>Discoba</taxon>
        <taxon>Heterolobosea</taxon>
        <taxon>Tetramitia</taxon>
        <taxon>Eutetramitia</taxon>
        <taxon>Vahlkampfiidae</taxon>
        <taxon>Naegleria</taxon>
    </lineage>
</organism>
<dbReference type="PROSITE" id="PS50132">
    <property type="entry name" value="RGS"/>
    <property type="match status" value="1"/>
</dbReference>
<dbReference type="InterPro" id="IPR044926">
    <property type="entry name" value="RGS_subdomain_2"/>
</dbReference>
<proteinExistence type="predicted"/>
<feature type="domain" description="RGS" evidence="3">
    <location>
        <begin position="405"/>
        <end position="540"/>
    </location>
</feature>
<dbReference type="InterPro" id="IPR016137">
    <property type="entry name" value="RGS"/>
</dbReference>
<dbReference type="Pfam" id="PF00615">
    <property type="entry name" value="RGS"/>
    <property type="match status" value="1"/>
</dbReference>
<evidence type="ECO:0000259" key="3">
    <source>
        <dbReference type="PROSITE" id="PS50132"/>
    </source>
</evidence>
<dbReference type="InterPro" id="IPR036305">
    <property type="entry name" value="RGS_sf"/>
</dbReference>
<name>A0AA88GBR3_NAELO</name>
<keyword evidence="5" id="KW-1185">Reference proteome</keyword>
<dbReference type="AlphaFoldDB" id="A0AA88GBR3"/>
<evidence type="ECO:0000313" key="5">
    <source>
        <dbReference type="Proteomes" id="UP000816034"/>
    </source>
</evidence>
<dbReference type="SUPFAM" id="SSF48097">
    <property type="entry name" value="Regulator of G-protein signaling, RGS"/>
    <property type="match status" value="1"/>
</dbReference>
<reference evidence="4 5" key="1">
    <citation type="journal article" date="2018" name="BMC Genomics">
        <title>The genome of Naegleria lovaniensis, the basis for a comparative approach to unravel pathogenicity factors of the human pathogenic amoeba N. fowleri.</title>
        <authorList>
            <person name="Liechti N."/>
            <person name="Schurch N."/>
            <person name="Bruggmann R."/>
            <person name="Wittwer M."/>
        </authorList>
    </citation>
    <scope>NUCLEOTIDE SEQUENCE [LARGE SCALE GENOMIC DNA]</scope>
    <source>
        <strain evidence="4 5">ATCC 30569</strain>
    </source>
</reference>
<protein>
    <recommendedName>
        <fullName evidence="3">RGS domain-containing protein</fullName>
    </recommendedName>
</protein>